<reference evidence="1" key="1">
    <citation type="journal article" date="2021" name="Proc. Natl. Acad. Sci. U.S.A.">
        <title>A Catalog of Tens of Thousands of Viruses from Human Metagenomes Reveals Hidden Associations with Chronic Diseases.</title>
        <authorList>
            <person name="Tisza M.J."/>
            <person name="Buck C.B."/>
        </authorList>
    </citation>
    <scope>NUCLEOTIDE SEQUENCE</scope>
    <source>
        <strain evidence="1">CtKcB20</strain>
    </source>
</reference>
<evidence type="ECO:0000313" key="1">
    <source>
        <dbReference type="EMBL" id="DAD70705.1"/>
    </source>
</evidence>
<organism evidence="1">
    <name type="scientific">Siphoviridae sp. ctKcB20</name>
    <dbReference type="NCBI Taxonomy" id="2827568"/>
    <lineage>
        <taxon>Viruses</taxon>
        <taxon>Duplodnaviria</taxon>
        <taxon>Heunggongvirae</taxon>
        <taxon>Uroviricota</taxon>
        <taxon>Caudoviricetes</taxon>
    </lineage>
</organism>
<name>A0A8S5LL80_9CAUD</name>
<dbReference type="EMBL" id="BK015870">
    <property type="protein sequence ID" value="DAD70705.1"/>
    <property type="molecule type" value="Genomic_DNA"/>
</dbReference>
<accession>A0A8S5LL80</accession>
<sequence length="44" mass="5281">MRHVRNGNGESEYNPVGNRMHELLNYKEVRRCIKKEFIAIVHIE</sequence>
<proteinExistence type="predicted"/>
<protein>
    <submittedName>
        <fullName evidence="1">Uncharacterized protein</fullName>
    </submittedName>
</protein>